<feature type="domain" description="Oxidoreductase FAD/NAD(P)-binding" evidence="9">
    <location>
        <begin position="35"/>
        <end position="144"/>
    </location>
</feature>
<dbReference type="InterPro" id="IPR001709">
    <property type="entry name" value="Flavoprot_Pyr_Nucl_cyt_Rdtase"/>
</dbReference>
<dbReference type="PANTHER" id="PTHR19370">
    <property type="entry name" value="NADH-CYTOCHROME B5 REDUCTASE"/>
    <property type="match status" value="1"/>
</dbReference>
<dbReference type="PRINTS" id="PR00406">
    <property type="entry name" value="CYTB5RDTASE"/>
</dbReference>
<evidence type="ECO:0000256" key="2">
    <source>
        <dbReference type="ARBA" id="ARBA00004572"/>
    </source>
</evidence>
<dbReference type="Gene3D" id="3.40.50.80">
    <property type="entry name" value="Nucleotide-binding domain of ferredoxin-NADP reductase (FNR) module"/>
    <property type="match status" value="1"/>
</dbReference>
<keyword evidence="5 8" id="KW-0274">FAD</keyword>
<feature type="binding site" evidence="8">
    <location>
        <position position="1"/>
    </location>
    <ligand>
        <name>FAD</name>
        <dbReference type="ChEBI" id="CHEBI:57692"/>
    </ligand>
</feature>
<dbReference type="OrthoDB" id="432685at2759"/>
<reference evidence="10 11" key="1">
    <citation type="journal article" date="2014" name="Genome Biol. Evol.">
        <title>Comparative genomics and transcriptomics analyses reveal divergent lifestyle features of nematode endoparasitic fungus Hirsutella minnesotensis.</title>
        <authorList>
            <person name="Lai Y."/>
            <person name="Liu K."/>
            <person name="Zhang X."/>
            <person name="Zhang X."/>
            <person name="Li K."/>
            <person name="Wang N."/>
            <person name="Shu C."/>
            <person name="Wu Y."/>
            <person name="Wang C."/>
            <person name="Bushley K.E."/>
            <person name="Xiang M."/>
            <person name="Liu X."/>
        </authorList>
    </citation>
    <scope>NUCLEOTIDE SEQUENCE [LARGE SCALE GENOMIC DNA]</scope>
    <source>
        <strain evidence="10 11">3608</strain>
    </source>
</reference>
<comment type="cofactor">
    <cofactor evidence="1 8">
        <name>FAD</name>
        <dbReference type="ChEBI" id="CHEBI:57692"/>
    </cofactor>
</comment>
<dbReference type="SUPFAM" id="SSF52343">
    <property type="entry name" value="Ferredoxin reductase-like, C-terminal NADP-linked domain"/>
    <property type="match status" value="1"/>
</dbReference>
<dbReference type="InterPro" id="IPR001433">
    <property type="entry name" value="OxRdtase_FAD/NAD-bd"/>
</dbReference>
<dbReference type="GO" id="GO:0004128">
    <property type="term" value="F:cytochrome-b5 reductase activity, acting on NAD(P)H"/>
    <property type="evidence" value="ECO:0007669"/>
    <property type="project" value="TreeGrafter"/>
</dbReference>
<proteinExistence type="inferred from homology"/>
<comment type="similarity">
    <text evidence="3">Belongs to the flavoprotein pyridine nucleotide cytochrome reductase family.</text>
</comment>
<comment type="subcellular location">
    <subcellularLocation>
        <location evidence="2">Mitochondrion outer membrane</location>
        <topology evidence="2">Single-pass membrane protein</topology>
    </subcellularLocation>
</comment>
<accession>A0A0F8A3S5</accession>
<dbReference type="GO" id="GO:0005741">
    <property type="term" value="C:mitochondrial outer membrane"/>
    <property type="evidence" value="ECO:0007669"/>
    <property type="project" value="UniProtKB-SubCell"/>
</dbReference>
<evidence type="ECO:0000313" key="10">
    <source>
        <dbReference type="EMBL" id="KJZ72339.1"/>
    </source>
</evidence>
<protein>
    <recommendedName>
        <fullName evidence="9">Oxidoreductase FAD/NAD(P)-binding domain-containing protein</fullName>
    </recommendedName>
</protein>
<keyword evidence="7" id="KW-0520">NAD</keyword>
<evidence type="ECO:0000256" key="7">
    <source>
        <dbReference type="ARBA" id="ARBA00023027"/>
    </source>
</evidence>
<dbReference type="InterPro" id="IPR001834">
    <property type="entry name" value="CBR-like"/>
</dbReference>
<evidence type="ECO:0000256" key="3">
    <source>
        <dbReference type="ARBA" id="ARBA00006105"/>
    </source>
</evidence>
<feature type="binding site" evidence="8">
    <location>
        <position position="43"/>
    </location>
    <ligand>
        <name>FAD</name>
        <dbReference type="ChEBI" id="CHEBI:57692"/>
    </ligand>
</feature>
<evidence type="ECO:0000256" key="6">
    <source>
        <dbReference type="ARBA" id="ARBA00023002"/>
    </source>
</evidence>
<dbReference type="Proteomes" id="UP000054481">
    <property type="component" value="Unassembled WGS sequence"/>
</dbReference>
<evidence type="ECO:0000256" key="8">
    <source>
        <dbReference type="PIRSR" id="PIRSR601834-1"/>
    </source>
</evidence>
<sequence>MSTHLHSLGPGDTLLFAAAIPSYNWTPNKNERVALIAGGAGITPMYQLAQGILNNPDDHTIIDLIYGVNSDSEILFKDQFTRWQTQFPQRFRATYVVRNPEPGSPHKGGTIDAGLLSTVLPNSKEHPGTSLKVFVCGPPPMQKTLTGGGGPMSRLCRSSGSLHNMGIPPSQIYTF</sequence>
<keyword evidence="4 8" id="KW-0285">Flavoprotein</keyword>
<evidence type="ECO:0000256" key="1">
    <source>
        <dbReference type="ARBA" id="ARBA00001974"/>
    </source>
</evidence>
<feature type="binding site" evidence="8">
    <location>
        <position position="2"/>
    </location>
    <ligand>
        <name>FAD</name>
        <dbReference type="ChEBI" id="CHEBI:57692"/>
    </ligand>
</feature>
<dbReference type="GO" id="GO:0006696">
    <property type="term" value="P:ergosterol biosynthetic process"/>
    <property type="evidence" value="ECO:0007669"/>
    <property type="project" value="TreeGrafter"/>
</dbReference>
<keyword evidence="6" id="KW-0560">Oxidoreductase</keyword>
<evidence type="ECO:0000313" key="11">
    <source>
        <dbReference type="Proteomes" id="UP000054481"/>
    </source>
</evidence>
<evidence type="ECO:0000256" key="4">
    <source>
        <dbReference type="ARBA" id="ARBA00022630"/>
    </source>
</evidence>
<evidence type="ECO:0000256" key="5">
    <source>
        <dbReference type="ARBA" id="ARBA00022827"/>
    </source>
</evidence>
<name>A0A0F8A3S5_9HYPO</name>
<dbReference type="CDD" id="cd06183">
    <property type="entry name" value="cyt_b5_reduct_like"/>
    <property type="match status" value="1"/>
</dbReference>
<organism evidence="10 11">
    <name type="scientific">Hirsutella minnesotensis 3608</name>
    <dbReference type="NCBI Taxonomy" id="1043627"/>
    <lineage>
        <taxon>Eukaryota</taxon>
        <taxon>Fungi</taxon>
        <taxon>Dikarya</taxon>
        <taxon>Ascomycota</taxon>
        <taxon>Pezizomycotina</taxon>
        <taxon>Sordariomycetes</taxon>
        <taxon>Hypocreomycetidae</taxon>
        <taxon>Hypocreales</taxon>
        <taxon>Ophiocordycipitaceae</taxon>
        <taxon>Hirsutella</taxon>
    </lineage>
</organism>
<dbReference type="EMBL" id="KQ030548">
    <property type="protein sequence ID" value="KJZ72339.1"/>
    <property type="molecule type" value="Genomic_DNA"/>
</dbReference>
<dbReference type="PANTHER" id="PTHR19370:SF101">
    <property type="entry name" value="NADH-CYTOCHROME B5 REDUCTASE"/>
    <property type="match status" value="1"/>
</dbReference>
<dbReference type="AlphaFoldDB" id="A0A0F8A3S5"/>
<keyword evidence="11" id="KW-1185">Reference proteome</keyword>
<dbReference type="InterPro" id="IPR039261">
    <property type="entry name" value="FNR_nucleotide-bd"/>
</dbReference>
<dbReference type="PRINTS" id="PR00371">
    <property type="entry name" value="FPNCR"/>
</dbReference>
<evidence type="ECO:0000259" key="9">
    <source>
        <dbReference type="Pfam" id="PF00175"/>
    </source>
</evidence>
<gene>
    <name evidence="10" type="ORF">HIM_08265</name>
</gene>
<dbReference type="Pfam" id="PF00175">
    <property type="entry name" value="NAD_binding_1"/>
    <property type="match status" value="1"/>
</dbReference>